<organism evidence="1 2">
    <name type="scientific">Piloderma croceum (strain F 1598)</name>
    <dbReference type="NCBI Taxonomy" id="765440"/>
    <lineage>
        <taxon>Eukaryota</taxon>
        <taxon>Fungi</taxon>
        <taxon>Dikarya</taxon>
        <taxon>Basidiomycota</taxon>
        <taxon>Agaricomycotina</taxon>
        <taxon>Agaricomycetes</taxon>
        <taxon>Agaricomycetidae</taxon>
        <taxon>Atheliales</taxon>
        <taxon>Atheliaceae</taxon>
        <taxon>Piloderma</taxon>
    </lineage>
</organism>
<name>A0A0C3GL24_PILCF</name>
<evidence type="ECO:0000313" key="1">
    <source>
        <dbReference type="EMBL" id="KIM92279.1"/>
    </source>
</evidence>
<keyword evidence="2" id="KW-1185">Reference proteome</keyword>
<proteinExistence type="predicted"/>
<dbReference type="HOGENOM" id="CLU_2427803_0_0_1"/>
<reference evidence="1 2" key="1">
    <citation type="submission" date="2014-04" db="EMBL/GenBank/DDBJ databases">
        <authorList>
            <consortium name="DOE Joint Genome Institute"/>
            <person name="Kuo A."/>
            <person name="Tarkka M."/>
            <person name="Buscot F."/>
            <person name="Kohler A."/>
            <person name="Nagy L.G."/>
            <person name="Floudas D."/>
            <person name="Copeland A."/>
            <person name="Barry K.W."/>
            <person name="Cichocki N."/>
            <person name="Veneault-Fourrey C."/>
            <person name="LaButti K."/>
            <person name="Lindquist E.A."/>
            <person name="Lipzen A."/>
            <person name="Lundell T."/>
            <person name="Morin E."/>
            <person name="Murat C."/>
            <person name="Sun H."/>
            <person name="Tunlid A."/>
            <person name="Henrissat B."/>
            <person name="Grigoriev I.V."/>
            <person name="Hibbett D.S."/>
            <person name="Martin F."/>
            <person name="Nordberg H.P."/>
            <person name="Cantor M.N."/>
            <person name="Hua S.X."/>
        </authorList>
    </citation>
    <scope>NUCLEOTIDE SEQUENCE [LARGE SCALE GENOMIC DNA]</scope>
    <source>
        <strain evidence="1 2">F 1598</strain>
    </source>
</reference>
<sequence>MSPSPHTPLHVTCLVFLSCLRIPKSRCRAGFLGVAERVSCCDGGMIGFGSSRHPHPHPHLPLYGSPPLYFLPPLNLPFSLTHACNSSGVYA</sequence>
<protein>
    <submittedName>
        <fullName evidence="1">Uncharacterized protein</fullName>
    </submittedName>
</protein>
<dbReference type="InParanoid" id="A0A0C3GL24"/>
<dbReference type="EMBL" id="KN832970">
    <property type="protein sequence ID" value="KIM92279.1"/>
    <property type="molecule type" value="Genomic_DNA"/>
</dbReference>
<reference evidence="2" key="2">
    <citation type="submission" date="2015-01" db="EMBL/GenBank/DDBJ databases">
        <title>Evolutionary Origins and Diversification of the Mycorrhizal Mutualists.</title>
        <authorList>
            <consortium name="DOE Joint Genome Institute"/>
            <consortium name="Mycorrhizal Genomics Consortium"/>
            <person name="Kohler A."/>
            <person name="Kuo A."/>
            <person name="Nagy L.G."/>
            <person name="Floudas D."/>
            <person name="Copeland A."/>
            <person name="Barry K.W."/>
            <person name="Cichocki N."/>
            <person name="Veneault-Fourrey C."/>
            <person name="LaButti K."/>
            <person name="Lindquist E.A."/>
            <person name="Lipzen A."/>
            <person name="Lundell T."/>
            <person name="Morin E."/>
            <person name="Murat C."/>
            <person name="Riley R."/>
            <person name="Ohm R."/>
            <person name="Sun H."/>
            <person name="Tunlid A."/>
            <person name="Henrissat B."/>
            <person name="Grigoriev I.V."/>
            <person name="Hibbett D.S."/>
            <person name="Martin F."/>
        </authorList>
    </citation>
    <scope>NUCLEOTIDE SEQUENCE [LARGE SCALE GENOMIC DNA]</scope>
    <source>
        <strain evidence="2">F 1598</strain>
    </source>
</reference>
<dbReference type="AlphaFoldDB" id="A0A0C3GL24"/>
<dbReference type="Proteomes" id="UP000054166">
    <property type="component" value="Unassembled WGS sequence"/>
</dbReference>
<gene>
    <name evidence="1" type="ORF">PILCRDRAFT_810335</name>
</gene>
<evidence type="ECO:0000313" key="2">
    <source>
        <dbReference type="Proteomes" id="UP000054166"/>
    </source>
</evidence>
<accession>A0A0C3GL24</accession>